<dbReference type="EMBL" id="JARK01001365">
    <property type="protein sequence ID" value="EYC17768.1"/>
    <property type="molecule type" value="Genomic_DNA"/>
</dbReference>
<evidence type="ECO:0000313" key="1">
    <source>
        <dbReference type="EMBL" id="EYC17768.1"/>
    </source>
</evidence>
<gene>
    <name evidence="1" type="primary">Acey_s0029.g1862</name>
    <name evidence="1" type="ORF">Y032_0029g1862</name>
</gene>
<dbReference type="Proteomes" id="UP000024635">
    <property type="component" value="Unassembled WGS sequence"/>
</dbReference>
<dbReference type="AlphaFoldDB" id="A0A016UTE6"/>
<reference evidence="2" key="1">
    <citation type="journal article" date="2015" name="Nat. Genet.">
        <title>The genome and transcriptome of the zoonotic hookworm Ancylostoma ceylanicum identify infection-specific gene families.</title>
        <authorList>
            <person name="Schwarz E.M."/>
            <person name="Hu Y."/>
            <person name="Antoshechkin I."/>
            <person name="Miller M.M."/>
            <person name="Sternberg P.W."/>
            <person name="Aroian R.V."/>
        </authorList>
    </citation>
    <scope>NUCLEOTIDE SEQUENCE</scope>
    <source>
        <strain evidence="2">HY135</strain>
    </source>
</reference>
<protein>
    <submittedName>
        <fullName evidence="1">Uncharacterized protein</fullName>
    </submittedName>
</protein>
<proteinExistence type="predicted"/>
<organism evidence="1 2">
    <name type="scientific">Ancylostoma ceylanicum</name>
    <dbReference type="NCBI Taxonomy" id="53326"/>
    <lineage>
        <taxon>Eukaryota</taxon>
        <taxon>Metazoa</taxon>
        <taxon>Ecdysozoa</taxon>
        <taxon>Nematoda</taxon>
        <taxon>Chromadorea</taxon>
        <taxon>Rhabditida</taxon>
        <taxon>Rhabditina</taxon>
        <taxon>Rhabditomorpha</taxon>
        <taxon>Strongyloidea</taxon>
        <taxon>Ancylostomatidae</taxon>
        <taxon>Ancylostomatinae</taxon>
        <taxon>Ancylostoma</taxon>
    </lineage>
</organism>
<keyword evidence="2" id="KW-1185">Reference proteome</keyword>
<name>A0A016UTE6_9BILA</name>
<accession>A0A016UTE6</accession>
<comment type="caution">
    <text evidence="1">The sequence shown here is derived from an EMBL/GenBank/DDBJ whole genome shotgun (WGS) entry which is preliminary data.</text>
</comment>
<sequence>MRGRIQGMHELFIVNPRRRGRHSYRGSRGGALASTTATFAGTPRHHLKSSHHVSSLSSWYQPMIWL</sequence>
<evidence type="ECO:0000313" key="2">
    <source>
        <dbReference type="Proteomes" id="UP000024635"/>
    </source>
</evidence>